<dbReference type="Pfam" id="PF07727">
    <property type="entry name" value="RVT_2"/>
    <property type="match status" value="1"/>
</dbReference>
<dbReference type="Pfam" id="PF03378">
    <property type="entry name" value="CAS_CSE1"/>
    <property type="match status" value="1"/>
</dbReference>
<dbReference type="Proteomes" id="UP001054252">
    <property type="component" value="Unassembled WGS sequence"/>
</dbReference>
<proteinExistence type="predicted"/>
<feature type="domain" description="Reverse transcriptase Ty1/copia-type" evidence="2">
    <location>
        <begin position="135"/>
        <end position="202"/>
    </location>
</feature>
<dbReference type="InterPro" id="IPR013103">
    <property type="entry name" value="RVT_2"/>
</dbReference>
<evidence type="ECO:0000259" key="2">
    <source>
        <dbReference type="Pfam" id="PF07727"/>
    </source>
</evidence>
<dbReference type="CDD" id="cd09272">
    <property type="entry name" value="RNase_HI_RT_Ty1"/>
    <property type="match status" value="1"/>
</dbReference>
<dbReference type="AlphaFoldDB" id="A0AAV5HR06"/>
<sequence length="491" mass="54942">MANQSPSTDSSKTTITTPAIVAAPTVGNPNTNSTNVITFNVAVQFPVKLTTDNYSSYSRQFISLLKVYRLYEFVLGMRPCPPIDPTPNSPYDVWKRNCLLSNHQVLLIALSPSMFVTFVSPSMVSKRLLVLELQHGTEKLVESIISLMGATFSIKDLGCLNYFLGVNAIFTNAGLFLSQAQYIRELLAKFGMSDAKPVQSPLSTVLLQLHQGNQLFDAQPYRQLVGSLQYLALTWPDISFAVNKLSQFLHATSDVHWQATKRILRYLKGSLFHGLLLCQQPISPLHAFSDSDWAGDKDTYHSTTGYVVFLGNNPISWRACKQRTIARSSTEAEYYALTVASSELVWLKHLLHELGHPISECPTIYCDNVGATHLILSDDAATKHWGKLLHTIVTLSSRPEQERVEQESKLLDVAENVRYTVAFVKLYNVGKKEEDPLFTDIKDPKQFLVASLARLSSLSSGRYAQIISEHLEPMNQAALLQHYRTYSCFIV</sequence>
<dbReference type="InterPro" id="IPR005043">
    <property type="entry name" value="XPO2_C"/>
</dbReference>
<evidence type="ECO:0000313" key="3">
    <source>
        <dbReference type="EMBL" id="GKU87921.1"/>
    </source>
</evidence>
<organism evidence="3 4">
    <name type="scientific">Rubroshorea leprosula</name>
    <dbReference type="NCBI Taxonomy" id="152421"/>
    <lineage>
        <taxon>Eukaryota</taxon>
        <taxon>Viridiplantae</taxon>
        <taxon>Streptophyta</taxon>
        <taxon>Embryophyta</taxon>
        <taxon>Tracheophyta</taxon>
        <taxon>Spermatophyta</taxon>
        <taxon>Magnoliopsida</taxon>
        <taxon>eudicotyledons</taxon>
        <taxon>Gunneridae</taxon>
        <taxon>Pentapetalae</taxon>
        <taxon>rosids</taxon>
        <taxon>malvids</taxon>
        <taxon>Malvales</taxon>
        <taxon>Dipterocarpaceae</taxon>
        <taxon>Rubroshorea</taxon>
    </lineage>
</organism>
<dbReference type="GO" id="GO:0031267">
    <property type="term" value="F:small GTPase binding"/>
    <property type="evidence" value="ECO:0007669"/>
    <property type="project" value="InterPro"/>
</dbReference>
<keyword evidence="4" id="KW-1185">Reference proteome</keyword>
<dbReference type="InterPro" id="IPR043502">
    <property type="entry name" value="DNA/RNA_pol_sf"/>
</dbReference>
<gene>
    <name evidence="3" type="ORF">SLEP1_g2248</name>
</gene>
<dbReference type="SUPFAM" id="SSF56672">
    <property type="entry name" value="DNA/RNA polymerases"/>
    <property type="match status" value="1"/>
</dbReference>
<accession>A0AAV5HR06</accession>
<reference evidence="3 4" key="1">
    <citation type="journal article" date="2021" name="Commun. Biol.">
        <title>The genome of Shorea leprosula (Dipterocarpaceae) highlights the ecological relevance of drought in aseasonal tropical rainforests.</title>
        <authorList>
            <person name="Ng K.K.S."/>
            <person name="Kobayashi M.J."/>
            <person name="Fawcett J.A."/>
            <person name="Hatakeyama M."/>
            <person name="Paape T."/>
            <person name="Ng C.H."/>
            <person name="Ang C.C."/>
            <person name="Tnah L.H."/>
            <person name="Lee C.T."/>
            <person name="Nishiyama T."/>
            <person name="Sese J."/>
            <person name="O'Brien M.J."/>
            <person name="Copetti D."/>
            <person name="Mohd Noor M.I."/>
            <person name="Ong R.C."/>
            <person name="Putra M."/>
            <person name="Sireger I.Z."/>
            <person name="Indrioko S."/>
            <person name="Kosugi Y."/>
            <person name="Izuno A."/>
            <person name="Isagi Y."/>
            <person name="Lee S.L."/>
            <person name="Shimizu K.K."/>
        </authorList>
    </citation>
    <scope>NUCLEOTIDE SEQUENCE [LARGE SCALE GENOMIC DNA]</scope>
    <source>
        <strain evidence="3">214</strain>
    </source>
</reference>
<evidence type="ECO:0000259" key="1">
    <source>
        <dbReference type="Pfam" id="PF03378"/>
    </source>
</evidence>
<dbReference type="PANTHER" id="PTHR11439">
    <property type="entry name" value="GAG-POL-RELATED RETROTRANSPOSON"/>
    <property type="match status" value="1"/>
</dbReference>
<feature type="domain" description="Exportin-2 C-terminal" evidence="1">
    <location>
        <begin position="379"/>
        <end position="481"/>
    </location>
</feature>
<protein>
    <recommendedName>
        <fullName evidence="5">Reverse transcriptase Ty1/copia-type domain-containing protein</fullName>
    </recommendedName>
</protein>
<evidence type="ECO:0008006" key="5">
    <source>
        <dbReference type="Google" id="ProtNLM"/>
    </source>
</evidence>
<dbReference type="InterPro" id="IPR011989">
    <property type="entry name" value="ARM-like"/>
</dbReference>
<evidence type="ECO:0000313" key="4">
    <source>
        <dbReference type="Proteomes" id="UP001054252"/>
    </source>
</evidence>
<comment type="caution">
    <text evidence="3">The sequence shown here is derived from an EMBL/GenBank/DDBJ whole genome shotgun (WGS) entry which is preliminary data.</text>
</comment>
<dbReference type="PANTHER" id="PTHR11439:SF450">
    <property type="entry name" value="REVERSE TRANSCRIPTASE TY1_COPIA-TYPE DOMAIN-CONTAINING PROTEIN"/>
    <property type="match status" value="1"/>
</dbReference>
<dbReference type="Gene3D" id="1.25.10.10">
    <property type="entry name" value="Leucine-rich Repeat Variant"/>
    <property type="match status" value="1"/>
</dbReference>
<name>A0AAV5HR06_9ROSI</name>
<dbReference type="EMBL" id="BPVZ01000002">
    <property type="protein sequence ID" value="GKU87921.1"/>
    <property type="molecule type" value="Genomic_DNA"/>
</dbReference>